<organism evidence="7 8">
    <name type="scientific">Acanthamoeba castellanii (strain ATCC 30010 / Neff)</name>
    <dbReference type="NCBI Taxonomy" id="1257118"/>
    <lineage>
        <taxon>Eukaryota</taxon>
        <taxon>Amoebozoa</taxon>
        <taxon>Discosea</taxon>
        <taxon>Longamoebia</taxon>
        <taxon>Centramoebida</taxon>
        <taxon>Acanthamoebidae</taxon>
        <taxon>Acanthamoeba</taxon>
    </lineage>
</organism>
<dbReference type="OMA" id="EIRIHAT"/>
<dbReference type="GO" id="GO:0038203">
    <property type="term" value="P:TORC2 signaling"/>
    <property type="evidence" value="ECO:0007669"/>
    <property type="project" value="TreeGrafter"/>
</dbReference>
<feature type="domain" description="Rapamycin-insensitive companion of mTOR middle" evidence="4">
    <location>
        <begin position="508"/>
        <end position="733"/>
    </location>
</feature>
<dbReference type="PANTHER" id="PTHR13298:SF11">
    <property type="entry name" value="RAPAMYCIN-INSENSITIVE COMPANION OF MTOR"/>
    <property type="match status" value="1"/>
</dbReference>
<dbReference type="AlphaFoldDB" id="L8HKF1"/>
<sequence length="1210" mass="133972">MQATSEVKVHLDEVDKCGEDLQVALDGLNALATLAPKIEELSSVVSYAAFFTTMGGALGSGSSTIRRAALRTLRRFMRDGDSDFVRHLVFYQVAYFISRSLEKDKGTTAERVEAMRVVRRLVEIDPVLTPRCIIQSLLAIVETRDDSFVRIALDTLALLAVQNIKGVAQCGGMRTLLNALVDPTFSDQHDSLLAGVLYILNHPQNRAYLRPHTDLRGVFAALTEGPGLAKSWTGLIYLSSDPSGMRSLVLSLTLPFPELHELVLDGIMAMFHLPAAAGKEAFARRASTEAGRTSGPSDHLGLGVGLDLPSRTFSDRPNLLYNYLGMVLVILVDCGLIQALVKLGQDKDDLPNFTPPVFSKGEEREGGEKEKEDKDKEKVSREKSSSSPPPPERQVHNAEIATKATVLLAELLHLSHFLLPTSQCARLQTLPELMCSAVSFNLTRGVRMSASAMVGNLHQFSHIKGESSFFDFHLSLIVTGANKWRRLKGRNRRLDRIDDVKKKIDWGMDDKQLLARLQQTQILATKDYSRWEWYTVTEILEGPLRNPTHLSTALQTKFIKRILSFLRPSNLLFSAQSWTVPNMKYVRVACLLLEVLLAESEGYKYLEEKNPLVFQIADLLRVEVEGVPDKNGPRLLSPERVLKTMAREYFTMLGTLSSTERGLELMKKFKIFNYLKSMTELQGRDDLSFLILTSLDYNISGGHSRVILSKALTSQSKVVRFLATRHMRVLLRAGVANFSAWGIEFLVIGMSLSVLDEAVDEEECLDCLISKQPASVLAAIGRPGRDLLLRLLSTEAGLEYLSRENDFISGALQYWKETGNLEYVTALDDALSEAFSAPGSEYLTKHVIIPPHLYGELAKTAKGCGILKQSAHHLELLAVLRDVSQPPLARRTAMWALGHIASSEFGLKLLDESWANSGPGPALGGQLSSSGSWMVGSPRHPTSTHKRTPSSASSSPRSIASATQGSSATTPRLRSGSFGSPPAQKSPLRRSLLSTPEPSPALADFKDPREALREAENVVEALVRIAETDGCFAVRGTAVYVIGMVSGTEQGRQRLERFGWDTPCHVNSHVSLPRDIRSTPFLRIDENEYIDVFVAPESETGEAQGKESIREEIILWVTNLSNHITAERAMNALKRAKVKHPSEFRKAALAKEILQMLERYRFRLPVRRFVYSLLDDSAFDRSFFAALANVRPVARKGTWTLAVPGHPGKP</sequence>
<dbReference type="EMBL" id="KB007811">
    <property type="protein sequence ID" value="ELR24886.1"/>
    <property type="molecule type" value="Genomic_DNA"/>
</dbReference>
<evidence type="ECO:0000259" key="6">
    <source>
        <dbReference type="SMART" id="SM01310"/>
    </source>
</evidence>
<feature type="compositionally biased region" description="Low complexity" evidence="2">
    <location>
        <begin position="949"/>
        <end position="963"/>
    </location>
</feature>
<dbReference type="GeneID" id="14925918"/>
<dbReference type="STRING" id="1257118.L8HKF1"/>
<protein>
    <submittedName>
        <fullName evidence="7">Cytosolic regulator of adenylate cyclase</fullName>
    </submittedName>
</protein>
<dbReference type="InterPro" id="IPR028267">
    <property type="entry name" value="Pianissimo_N"/>
</dbReference>
<dbReference type="VEuPathDB" id="AmoebaDB:ACA1_175610"/>
<evidence type="ECO:0000256" key="2">
    <source>
        <dbReference type="SAM" id="MobiDB-lite"/>
    </source>
</evidence>
<feature type="region of interest" description="Disordered" evidence="2">
    <location>
        <begin position="352"/>
        <end position="396"/>
    </location>
</feature>
<name>L8HKF1_ACACF</name>
<dbReference type="SUPFAM" id="SSF48371">
    <property type="entry name" value="ARM repeat"/>
    <property type="match status" value="1"/>
</dbReference>
<evidence type="ECO:0000313" key="7">
    <source>
        <dbReference type="EMBL" id="ELR24886.1"/>
    </source>
</evidence>
<feature type="region of interest" description="Disordered" evidence="2">
    <location>
        <begin position="920"/>
        <end position="1007"/>
    </location>
</feature>
<feature type="transmembrane region" description="Helical" evidence="3">
    <location>
        <begin position="320"/>
        <end position="341"/>
    </location>
</feature>
<dbReference type="InterPro" id="IPR011989">
    <property type="entry name" value="ARM-like"/>
</dbReference>
<dbReference type="Pfam" id="PF14668">
    <property type="entry name" value="RICTOR_V"/>
    <property type="match status" value="1"/>
</dbReference>
<dbReference type="Pfam" id="PF14664">
    <property type="entry name" value="RICTOR_N"/>
    <property type="match status" value="1"/>
</dbReference>
<feature type="transmembrane region" description="Helical" evidence="3">
    <location>
        <begin position="44"/>
        <end position="65"/>
    </location>
</feature>
<dbReference type="InterPro" id="IPR029451">
    <property type="entry name" value="RICTOR_M"/>
</dbReference>
<feature type="compositionally biased region" description="Basic and acidic residues" evidence="2">
    <location>
        <begin position="360"/>
        <end position="384"/>
    </location>
</feature>
<evidence type="ECO:0000256" key="1">
    <source>
        <dbReference type="ARBA" id="ARBA00008878"/>
    </source>
</evidence>
<dbReference type="SMART" id="SM01310">
    <property type="entry name" value="RICTOR_V"/>
    <property type="match status" value="1"/>
</dbReference>
<proteinExistence type="inferred from homology"/>
<dbReference type="Proteomes" id="UP000011083">
    <property type="component" value="Unassembled WGS sequence"/>
</dbReference>
<dbReference type="SMART" id="SM01307">
    <property type="entry name" value="RICTOR_M"/>
    <property type="match status" value="1"/>
</dbReference>
<reference evidence="7 8" key="1">
    <citation type="journal article" date="2013" name="Genome Biol.">
        <title>Genome of Acanthamoeba castellanii highlights extensive lateral gene transfer and early evolution of tyrosine kinase signaling.</title>
        <authorList>
            <person name="Clarke M."/>
            <person name="Lohan A.J."/>
            <person name="Liu B."/>
            <person name="Lagkouvardos I."/>
            <person name="Roy S."/>
            <person name="Zafar N."/>
            <person name="Bertelli C."/>
            <person name="Schilde C."/>
            <person name="Kianianmomeni A."/>
            <person name="Burglin T.R."/>
            <person name="Frech C."/>
            <person name="Turcotte B."/>
            <person name="Kopec K.O."/>
            <person name="Synnott J.M."/>
            <person name="Choo C."/>
            <person name="Paponov I."/>
            <person name="Finkler A."/>
            <person name="Soon Heng Tan C."/>
            <person name="Hutchins A.P."/>
            <person name="Weinmeier T."/>
            <person name="Rattei T."/>
            <person name="Chu J.S."/>
            <person name="Gimenez G."/>
            <person name="Irimia M."/>
            <person name="Rigden D.J."/>
            <person name="Fitzpatrick D.A."/>
            <person name="Lorenzo-Morales J."/>
            <person name="Bateman A."/>
            <person name="Chiu C.H."/>
            <person name="Tang P."/>
            <person name="Hegemann P."/>
            <person name="Fromm H."/>
            <person name="Raoult D."/>
            <person name="Greub G."/>
            <person name="Miranda-Saavedra D."/>
            <person name="Chen N."/>
            <person name="Nash P."/>
            <person name="Ginger M.L."/>
            <person name="Horn M."/>
            <person name="Schaap P."/>
            <person name="Caler L."/>
            <person name="Loftus B."/>
        </authorList>
    </citation>
    <scope>NUCLEOTIDE SEQUENCE [LARGE SCALE GENOMIC DNA]</scope>
    <source>
        <strain evidence="7 8">Neff</strain>
    </source>
</reference>
<dbReference type="PANTHER" id="PTHR13298">
    <property type="entry name" value="CYTOSOLIC REGULATOR PIANISSIMO"/>
    <property type="match status" value="1"/>
</dbReference>
<dbReference type="Pfam" id="PF14663">
    <property type="entry name" value="RasGEF_N_2"/>
    <property type="match status" value="1"/>
</dbReference>
<keyword evidence="3" id="KW-1133">Transmembrane helix</keyword>
<evidence type="ECO:0000313" key="8">
    <source>
        <dbReference type="Proteomes" id="UP000011083"/>
    </source>
</evidence>
<dbReference type="InterPro" id="IPR028268">
    <property type="entry name" value="Pianissimo_fam"/>
</dbReference>
<dbReference type="InterPro" id="IPR029453">
    <property type="entry name" value="Rictor_IV"/>
</dbReference>
<keyword evidence="3" id="KW-0812">Transmembrane</keyword>
<keyword evidence="8" id="KW-1185">Reference proteome</keyword>
<dbReference type="KEGG" id="acan:ACA1_175610"/>
<evidence type="ECO:0000259" key="4">
    <source>
        <dbReference type="SMART" id="SM01307"/>
    </source>
</evidence>
<dbReference type="RefSeq" id="XP_004356786.1">
    <property type="nucleotide sequence ID" value="XM_004356733.1"/>
</dbReference>
<dbReference type="SMART" id="SM01308">
    <property type="entry name" value="RICTOR_N"/>
    <property type="match status" value="1"/>
</dbReference>
<dbReference type="OrthoDB" id="14744at2759"/>
<dbReference type="GO" id="GO:0031932">
    <property type="term" value="C:TORC2 complex"/>
    <property type="evidence" value="ECO:0007669"/>
    <property type="project" value="InterPro"/>
</dbReference>
<feature type="domain" description="Rapamycin-insensitive companion of mTOR" evidence="6">
    <location>
        <begin position="887"/>
        <end position="1062"/>
    </location>
</feature>
<evidence type="ECO:0000256" key="3">
    <source>
        <dbReference type="SAM" id="Phobius"/>
    </source>
</evidence>
<dbReference type="Pfam" id="PF14666">
    <property type="entry name" value="RICTOR_M"/>
    <property type="match status" value="1"/>
</dbReference>
<dbReference type="SMART" id="SM01303">
    <property type="entry name" value="RasGEF_N_2"/>
    <property type="match status" value="1"/>
</dbReference>
<accession>L8HKF1</accession>
<comment type="similarity">
    <text evidence="1">Belongs to the RICTOR family.</text>
</comment>
<evidence type="ECO:0000259" key="5">
    <source>
        <dbReference type="SMART" id="SM01308"/>
    </source>
</evidence>
<dbReference type="Gene3D" id="1.25.10.10">
    <property type="entry name" value="Leucine-rich Repeat Variant"/>
    <property type="match status" value="1"/>
</dbReference>
<gene>
    <name evidence="7" type="ORF">ACA1_175610</name>
</gene>
<dbReference type="InterPro" id="IPR029452">
    <property type="entry name" value="RICTOR_V"/>
</dbReference>
<keyword evidence="3" id="KW-0472">Membrane</keyword>
<dbReference type="InterPro" id="IPR016024">
    <property type="entry name" value="ARM-type_fold"/>
</dbReference>
<feature type="domain" description="Rapamycin-insensitive companion of mTOR N-terminal" evidence="5">
    <location>
        <begin position="25"/>
        <end position="420"/>
    </location>
</feature>